<evidence type="ECO:0000256" key="1">
    <source>
        <dbReference type="SAM" id="MobiDB-lite"/>
    </source>
</evidence>
<accession>A0A927M7J4</accession>
<proteinExistence type="predicted"/>
<dbReference type="AlphaFoldDB" id="A0A927M7J4"/>
<gene>
    <name evidence="3" type="ORF">H4W31_005067</name>
</gene>
<feature type="chain" id="PRO_5039643100" description="Lipoprotein" evidence="2">
    <location>
        <begin position="20"/>
        <end position="184"/>
    </location>
</feature>
<feature type="signal peptide" evidence="2">
    <location>
        <begin position="1"/>
        <end position="19"/>
    </location>
</feature>
<evidence type="ECO:0000256" key="2">
    <source>
        <dbReference type="SAM" id="SignalP"/>
    </source>
</evidence>
<evidence type="ECO:0000313" key="3">
    <source>
        <dbReference type="EMBL" id="MBE1489429.1"/>
    </source>
</evidence>
<name>A0A927M7J4_9ACTN</name>
<comment type="caution">
    <text evidence="3">The sequence shown here is derived from an EMBL/GenBank/DDBJ whole genome shotgun (WGS) entry which is preliminary data.</text>
</comment>
<organism evidence="3 4">
    <name type="scientific">Plantactinospora soyae</name>
    <dbReference type="NCBI Taxonomy" id="1544732"/>
    <lineage>
        <taxon>Bacteria</taxon>
        <taxon>Bacillati</taxon>
        <taxon>Actinomycetota</taxon>
        <taxon>Actinomycetes</taxon>
        <taxon>Micromonosporales</taxon>
        <taxon>Micromonosporaceae</taxon>
        <taxon>Plantactinospora</taxon>
    </lineage>
</organism>
<keyword evidence="2" id="KW-0732">Signal</keyword>
<protein>
    <recommendedName>
        <fullName evidence="5">Lipoprotein</fullName>
    </recommendedName>
</protein>
<dbReference type="PROSITE" id="PS51257">
    <property type="entry name" value="PROKAR_LIPOPROTEIN"/>
    <property type="match status" value="1"/>
</dbReference>
<evidence type="ECO:0000313" key="4">
    <source>
        <dbReference type="Proteomes" id="UP000649753"/>
    </source>
</evidence>
<evidence type="ECO:0008006" key="5">
    <source>
        <dbReference type="Google" id="ProtNLM"/>
    </source>
</evidence>
<dbReference type="EMBL" id="JADBEB010000001">
    <property type="protein sequence ID" value="MBE1489429.1"/>
    <property type="molecule type" value="Genomic_DNA"/>
</dbReference>
<keyword evidence="4" id="KW-1185">Reference proteome</keyword>
<dbReference type="Proteomes" id="UP000649753">
    <property type="component" value="Unassembled WGS sequence"/>
</dbReference>
<feature type="region of interest" description="Disordered" evidence="1">
    <location>
        <begin position="23"/>
        <end position="63"/>
    </location>
</feature>
<reference evidence="3" key="1">
    <citation type="submission" date="2020-10" db="EMBL/GenBank/DDBJ databases">
        <title>Sequencing the genomes of 1000 actinobacteria strains.</title>
        <authorList>
            <person name="Klenk H.-P."/>
        </authorList>
    </citation>
    <scope>NUCLEOTIDE SEQUENCE</scope>
    <source>
        <strain evidence="3">DSM 46832</strain>
    </source>
</reference>
<sequence>MISRPRLAAVLIFVLVALAGCSQNPSESGDGSVPGRDEPATGSSADAQNKEGERPEGAGPATTREKFLPVLTQAHAGVSWPSAYTMTPDDLWGFMASGAADTSYSQSDATDMVTIWNTCAWILQLIDDTKAGRSIDKDVAQLTKLGEGPAASFVGRIVSDAKLGELGTARQFVTANGCEKGFGD</sequence>
<dbReference type="RefSeq" id="WP_192768905.1">
    <property type="nucleotide sequence ID" value="NZ_JADBEB010000001.1"/>
</dbReference>